<feature type="transmembrane region" description="Helical" evidence="1">
    <location>
        <begin position="7"/>
        <end position="27"/>
    </location>
</feature>
<reference evidence="2" key="1">
    <citation type="submission" date="2025-08" db="UniProtKB">
        <authorList>
            <consortium name="Ensembl"/>
        </authorList>
    </citation>
    <scope>IDENTIFICATION</scope>
</reference>
<accession>A0A672NDY7</accession>
<evidence type="ECO:0000256" key="1">
    <source>
        <dbReference type="SAM" id="Phobius"/>
    </source>
</evidence>
<keyword evidence="3" id="KW-1185">Reference proteome</keyword>
<dbReference type="Pfam" id="PF03311">
    <property type="entry name" value="Cornichon"/>
    <property type="match status" value="1"/>
</dbReference>
<name>A0A672NDY7_SINGR</name>
<dbReference type="InParanoid" id="A0A672NDY7"/>
<evidence type="ECO:0000313" key="3">
    <source>
        <dbReference type="Proteomes" id="UP000472262"/>
    </source>
</evidence>
<organism evidence="2 3">
    <name type="scientific">Sinocyclocheilus grahami</name>
    <name type="common">Dianchi golden-line fish</name>
    <name type="synonym">Barbus grahami</name>
    <dbReference type="NCBI Taxonomy" id="75366"/>
    <lineage>
        <taxon>Eukaryota</taxon>
        <taxon>Metazoa</taxon>
        <taxon>Chordata</taxon>
        <taxon>Craniata</taxon>
        <taxon>Vertebrata</taxon>
        <taxon>Euteleostomi</taxon>
        <taxon>Actinopterygii</taxon>
        <taxon>Neopterygii</taxon>
        <taxon>Teleostei</taxon>
        <taxon>Ostariophysi</taxon>
        <taxon>Cypriniformes</taxon>
        <taxon>Cyprinidae</taxon>
        <taxon>Cyprininae</taxon>
        <taxon>Sinocyclocheilus</taxon>
    </lineage>
</organism>
<sequence>MFTFAAFCYMLSLVLCASLIFFAIWHITAFDELQADFKVPIDQGNPLHAVIHANNGL</sequence>
<dbReference type="GO" id="GO:0016192">
    <property type="term" value="P:vesicle-mediated transport"/>
    <property type="evidence" value="ECO:0007669"/>
    <property type="project" value="InterPro"/>
</dbReference>
<evidence type="ECO:0000313" key="2">
    <source>
        <dbReference type="Ensembl" id="ENSSGRP00000048389.1"/>
    </source>
</evidence>
<dbReference type="InterPro" id="IPR003377">
    <property type="entry name" value="Cornichon"/>
</dbReference>
<proteinExistence type="predicted"/>
<dbReference type="OMA" id="HMLNDSF"/>
<evidence type="ECO:0008006" key="4">
    <source>
        <dbReference type="Google" id="ProtNLM"/>
    </source>
</evidence>
<dbReference type="Ensembl" id="ENSSGRT00000051723.1">
    <property type="protein sequence ID" value="ENSSGRP00000048389.1"/>
    <property type="gene ID" value="ENSSGRG00000025796.1"/>
</dbReference>
<keyword evidence="1" id="KW-1133">Transmembrane helix</keyword>
<reference evidence="2" key="2">
    <citation type="submission" date="2025-09" db="UniProtKB">
        <authorList>
            <consortium name="Ensembl"/>
        </authorList>
    </citation>
    <scope>IDENTIFICATION</scope>
</reference>
<dbReference type="Proteomes" id="UP000472262">
    <property type="component" value="Unassembled WGS sequence"/>
</dbReference>
<dbReference type="AlphaFoldDB" id="A0A672NDY7"/>
<protein>
    <recommendedName>
        <fullName evidence="4">Cornichon family AMPA receptor auxiliary protein 3</fullName>
    </recommendedName>
</protein>
<keyword evidence="1" id="KW-0472">Membrane</keyword>
<keyword evidence="1" id="KW-0812">Transmembrane</keyword>